<evidence type="ECO:0000256" key="1">
    <source>
        <dbReference type="ARBA" id="ARBA00010641"/>
    </source>
</evidence>
<reference evidence="7" key="2">
    <citation type="journal article" date="2021" name="PeerJ">
        <title>Extensive microbial diversity within the chicken gut microbiome revealed by metagenomics and culture.</title>
        <authorList>
            <person name="Gilroy R."/>
            <person name="Ravi A."/>
            <person name="Getino M."/>
            <person name="Pursley I."/>
            <person name="Horton D.L."/>
            <person name="Alikhan N.F."/>
            <person name="Baker D."/>
            <person name="Gharbi K."/>
            <person name="Hall N."/>
            <person name="Watson M."/>
            <person name="Adriaenssens E.M."/>
            <person name="Foster-Nyarko E."/>
            <person name="Jarju S."/>
            <person name="Secka A."/>
            <person name="Antonio M."/>
            <person name="Oren A."/>
            <person name="Chaudhuri R.R."/>
            <person name="La Ragione R."/>
            <person name="Hildebrand F."/>
            <person name="Pallen M.J."/>
        </authorList>
    </citation>
    <scope>NUCLEOTIDE SEQUENCE</scope>
    <source>
        <strain evidence="7">F1-3629</strain>
    </source>
</reference>
<evidence type="ECO:0000313" key="7">
    <source>
        <dbReference type="EMBL" id="MBO8454265.1"/>
    </source>
</evidence>
<dbReference type="PANTHER" id="PTHR43133:SF46">
    <property type="entry name" value="RNA POLYMERASE SIGMA-70 FACTOR ECF SUBFAMILY"/>
    <property type="match status" value="1"/>
</dbReference>
<feature type="domain" description="RNA polymerase sigma factor 70 region 4 type 2" evidence="6">
    <location>
        <begin position="118"/>
        <end position="170"/>
    </location>
</feature>
<keyword evidence="3" id="KW-0731">Sigma factor</keyword>
<name>A0A940DQE9_9BACT</name>
<keyword evidence="2" id="KW-0805">Transcription regulation</keyword>
<dbReference type="InterPro" id="IPR007627">
    <property type="entry name" value="RNA_pol_sigma70_r2"/>
</dbReference>
<dbReference type="Gene3D" id="1.10.1740.10">
    <property type="match status" value="1"/>
</dbReference>
<evidence type="ECO:0000313" key="8">
    <source>
        <dbReference type="Proteomes" id="UP000771749"/>
    </source>
</evidence>
<sequence length="181" mass="20570">MTANQGQELAELCKRGDRKAQKAVYDLLAPKMFPLCIRYMGERATAEDILQEGFVTLFSRIGSYKGEGSFEGWARKIFVNTALMHLRKKDALKMSDDLDTARNLASDITSQTEHIGYKELMALITALPPGFRTVFNMYVIEGYSHKEIAQALGITEITSRTQLSRARTWLQNRIKEMKRNA</sequence>
<evidence type="ECO:0000256" key="3">
    <source>
        <dbReference type="ARBA" id="ARBA00023082"/>
    </source>
</evidence>
<dbReference type="InterPro" id="IPR013325">
    <property type="entry name" value="RNA_pol_sigma_r2"/>
</dbReference>
<evidence type="ECO:0000256" key="2">
    <source>
        <dbReference type="ARBA" id="ARBA00023015"/>
    </source>
</evidence>
<feature type="domain" description="RNA polymerase sigma-70 region 2" evidence="5">
    <location>
        <begin position="27"/>
        <end position="90"/>
    </location>
</feature>
<reference evidence="7" key="1">
    <citation type="submission" date="2020-10" db="EMBL/GenBank/DDBJ databases">
        <authorList>
            <person name="Gilroy R."/>
        </authorList>
    </citation>
    <scope>NUCLEOTIDE SEQUENCE</scope>
    <source>
        <strain evidence="7">F1-3629</strain>
    </source>
</reference>
<dbReference type="GO" id="GO:0006352">
    <property type="term" value="P:DNA-templated transcription initiation"/>
    <property type="evidence" value="ECO:0007669"/>
    <property type="project" value="InterPro"/>
</dbReference>
<dbReference type="SUPFAM" id="SSF88659">
    <property type="entry name" value="Sigma3 and sigma4 domains of RNA polymerase sigma factors"/>
    <property type="match status" value="1"/>
</dbReference>
<proteinExistence type="inferred from homology"/>
<dbReference type="InterPro" id="IPR039425">
    <property type="entry name" value="RNA_pol_sigma-70-like"/>
</dbReference>
<dbReference type="Pfam" id="PF08281">
    <property type="entry name" value="Sigma70_r4_2"/>
    <property type="match status" value="1"/>
</dbReference>
<dbReference type="GO" id="GO:0003677">
    <property type="term" value="F:DNA binding"/>
    <property type="evidence" value="ECO:0007669"/>
    <property type="project" value="InterPro"/>
</dbReference>
<evidence type="ECO:0000256" key="4">
    <source>
        <dbReference type="ARBA" id="ARBA00023163"/>
    </source>
</evidence>
<gene>
    <name evidence="7" type="ORF">IAC07_06035</name>
</gene>
<dbReference type="CDD" id="cd06171">
    <property type="entry name" value="Sigma70_r4"/>
    <property type="match status" value="1"/>
</dbReference>
<keyword evidence="4" id="KW-0804">Transcription</keyword>
<dbReference type="AlphaFoldDB" id="A0A940DQE9"/>
<dbReference type="NCBIfam" id="TIGR02937">
    <property type="entry name" value="sigma70-ECF"/>
    <property type="match status" value="1"/>
</dbReference>
<dbReference type="Proteomes" id="UP000771749">
    <property type="component" value="Unassembled WGS sequence"/>
</dbReference>
<dbReference type="PANTHER" id="PTHR43133">
    <property type="entry name" value="RNA POLYMERASE ECF-TYPE SIGMA FACTO"/>
    <property type="match status" value="1"/>
</dbReference>
<dbReference type="Pfam" id="PF04542">
    <property type="entry name" value="Sigma70_r2"/>
    <property type="match status" value="1"/>
</dbReference>
<evidence type="ECO:0000259" key="5">
    <source>
        <dbReference type="Pfam" id="PF04542"/>
    </source>
</evidence>
<dbReference type="InterPro" id="IPR013324">
    <property type="entry name" value="RNA_pol_sigma_r3/r4-like"/>
</dbReference>
<evidence type="ECO:0000259" key="6">
    <source>
        <dbReference type="Pfam" id="PF08281"/>
    </source>
</evidence>
<protein>
    <submittedName>
        <fullName evidence="7">RNA polymerase sigma factor</fullName>
    </submittedName>
</protein>
<accession>A0A940DQE9</accession>
<dbReference type="SUPFAM" id="SSF88946">
    <property type="entry name" value="Sigma2 domain of RNA polymerase sigma factors"/>
    <property type="match status" value="1"/>
</dbReference>
<comment type="caution">
    <text evidence="7">The sequence shown here is derived from an EMBL/GenBank/DDBJ whole genome shotgun (WGS) entry which is preliminary data.</text>
</comment>
<dbReference type="GO" id="GO:0016987">
    <property type="term" value="F:sigma factor activity"/>
    <property type="evidence" value="ECO:0007669"/>
    <property type="project" value="UniProtKB-KW"/>
</dbReference>
<dbReference type="Gene3D" id="1.10.10.10">
    <property type="entry name" value="Winged helix-like DNA-binding domain superfamily/Winged helix DNA-binding domain"/>
    <property type="match status" value="1"/>
</dbReference>
<dbReference type="InterPro" id="IPR013249">
    <property type="entry name" value="RNA_pol_sigma70_r4_t2"/>
</dbReference>
<comment type="similarity">
    <text evidence="1">Belongs to the sigma-70 factor family. ECF subfamily.</text>
</comment>
<dbReference type="InterPro" id="IPR014284">
    <property type="entry name" value="RNA_pol_sigma-70_dom"/>
</dbReference>
<dbReference type="InterPro" id="IPR036388">
    <property type="entry name" value="WH-like_DNA-bd_sf"/>
</dbReference>
<organism evidence="7 8">
    <name type="scientific">Candidatus Cryptobacteroides gallistercoris</name>
    <dbReference type="NCBI Taxonomy" id="2840765"/>
    <lineage>
        <taxon>Bacteria</taxon>
        <taxon>Pseudomonadati</taxon>
        <taxon>Bacteroidota</taxon>
        <taxon>Bacteroidia</taxon>
        <taxon>Bacteroidales</taxon>
        <taxon>Candidatus Cryptobacteroides</taxon>
    </lineage>
</organism>
<dbReference type="EMBL" id="JADIMJ010000089">
    <property type="protein sequence ID" value="MBO8454265.1"/>
    <property type="molecule type" value="Genomic_DNA"/>
</dbReference>